<dbReference type="OrthoDB" id="5419315at2759"/>
<dbReference type="Proteomes" id="UP000008867">
    <property type="component" value="Chromosome 20"/>
</dbReference>
<dbReference type="eggNOG" id="ENOG502RSCC">
    <property type="taxonomic scope" value="Eukaryota"/>
</dbReference>
<accession>E6ZUF7</accession>
<dbReference type="EMBL" id="FQ311442">
    <property type="protein sequence ID" value="CBQ70864.1"/>
    <property type="molecule type" value="Genomic_DNA"/>
</dbReference>
<protein>
    <recommendedName>
        <fullName evidence="3">Zn(2)-C6 fungal-type domain-containing protein</fullName>
    </recommendedName>
</protein>
<feature type="region of interest" description="Disordered" evidence="2">
    <location>
        <begin position="446"/>
        <end position="513"/>
    </location>
</feature>
<reference evidence="4 5" key="1">
    <citation type="journal article" date="2010" name="Science">
        <title>Pathogenicity determinants in smut fungi revealed by genome comparison.</title>
        <authorList>
            <person name="Schirawski J."/>
            <person name="Mannhaupt G."/>
            <person name="Muench K."/>
            <person name="Brefort T."/>
            <person name="Schipper K."/>
            <person name="Doehlemann G."/>
            <person name="Di Stasio M."/>
            <person name="Roessel N."/>
            <person name="Mendoza-Mendoza A."/>
            <person name="Pester D."/>
            <person name="Mueller O."/>
            <person name="Winterberg B."/>
            <person name="Meyer E."/>
            <person name="Ghareeb H."/>
            <person name="Wollenberg T."/>
            <person name="Muensterkoetter M."/>
            <person name="Wong P."/>
            <person name="Walter M."/>
            <person name="Stukenbrock E."/>
            <person name="Gueldener U."/>
            <person name="Kahmann R."/>
        </authorList>
    </citation>
    <scope>NUCLEOTIDE SEQUENCE [LARGE SCALE GENOMIC DNA]</scope>
    <source>
        <strain evidence="5">SRZ2</strain>
    </source>
</reference>
<dbReference type="CDD" id="cd00067">
    <property type="entry name" value="GAL4"/>
    <property type="match status" value="1"/>
</dbReference>
<dbReference type="SMART" id="SM00066">
    <property type="entry name" value="GAL4"/>
    <property type="match status" value="1"/>
</dbReference>
<evidence type="ECO:0000256" key="2">
    <source>
        <dbReference type="SAM" id="MobiDB-lite"/>
    </source>
</evidence>
<dbReference type="Pfam" id="PF00172">
    <property type="entry name" value="Zn_clus"/>
    <property type="match status" value="1"/>
</dbReference>
<dbReference type="SUPFAM" id="SSF57701">
    <property type="entry name" value="Zn2/Cys6 DNA-binding domain"/>
    <property type="match status" value="1"/>
</dbReference>
<evidence type="ECO:0000313" key="4">
    <source>
        <dbReference type="EMBL" id="CBQ70864.1"/>
    </source>
</evidence>
<feature type="region of interest" description="Disordered" evidence="2">
    <location>
        <begin position="357"/>
        <end position="385"/>
    </location>
</feature>
<feature type="compositionally biased region" description="Polar residues" evidence="2">
    <location>
        <begin position="71"/>
        <end position="83"/>
    </location>
</feature>
<dbReference type="PANTHER" id="PTHR37534:SF20">
    <property type="entry name" value="PRO1A C6 ZINK-FINGER PROTEIN"/>
    <property type="match status" value="1"/>
</dbReference>
<feature type="region of interest" description="Disordered" evidence="2">
    <location>
        <begin position="29"/>
        <end position="108"/>
    </location>
</feature>
<gene>
    <name evidence="4" type="ORF">sr16442</name>
</gene>
<keyword evidence="1" id="KW-0539">Nucleus</keyword>
<evidence type="ECO:0000259" key="3">
    <source>
        <dbReference type="PROSITE" id="PS50048"/>
    </source>
</evidence>
<dbReference type="PROSITE" id="PS00463">
    <property type="entry name" value="ZN2_CY6_FUNGAL_1"/>
    <property type="match status" value="1"/>
</dbReference>
<sequence length="532" mass="56219">MSTNTYMEQTSYPAHYGALPDRSAQVFGTENHEPRAPRPFEPTHTSSTDPYAAAPVAAHPQPGAMAEGHSPMSSYRGSFSHASSMGLPHHRQDSISSLSSPHDVTGGWAPSSPGLTASRHASIYSLNGQFDQVGLGSSIDSGSTASQFYDQSPPLHAQVRYAQGQAADARRFSLDERAIRTQPQLGKSGLVSGDFQLPGSSGRHWPWGVNSSSSIHGRHASVSAAPPQGYDHNRMAYGANSALQAGYGYDANAMSAMSPQRYRSMSSSAASGRAYGNAYGAPGSAAHAAAAMGYGMAPHLGAGMMLEGDIPGGPGPARRAKFKRSRTGCLVCRKRKVKCSQDGTPCKQCRIGKRDCHYDENPQKKKSTKKERSAGSIDASSSEKGVNGLAPALAQIGFDQQTNGQLNSADAYYGTMGALDHRTDSSGSSGGVTFSMPFASQPASVATHSSTTDSTWSNPSPFAPGPHGETHPETHQVATHSNGYGWPTKQEHDPVQPPAPYTDPSVDRNAGYWNHHNAAYAPRATKLEVSES</sequence>
<dbReference type="GO" id="GO:0000981">
    <property type="term" value="F:DNA-binding transcription factor activity, RNA polymerase II-specific"/>
    <property type="evidence" value="ECO:0007669"/>
    <property type="project" value="InterPro"/>
</dbReference>
<feature type="compositionally biased region" description="Polar residues" evidence="2">
    <location>
        <begin position="446"/>
        <end position="460"/>
    </location>
</feature>
<dbReference type="InterPro" id="IPR036864">
    <property type="entry name" value="Zn2-C6_fun-type_DNA-bd_sf"/>
</dbReference>
<evidence type="ECO:0000256" key="1">
    <source>
        <dbReference type="ARBA" id="ARBA00023242"/>
    </source>
</evidence>
<dbReference type="GO" id="GO:0008270">
    <property type="term" value="F:zinc ion binding"/>
    <property type="evidence" value="ECO:0007669"/>
    <property type="project" value="InterPro"/>
</dbReference>
<proteinExistence type="predicted"/>
<dbReference type="Gene3D" id="4.10.240.10">
    <property type="entry name" value="Zn(2)-C6 fungal-type DNA-binding domain"/>
    <property type="match status" value="1"/>
</dbReference>
<dbReference type="VEuPathDB" id="FungiDB:sr16442"/>
<evidence type="ECO:0000313" key="5">
    <source>
        <dbReference type="Proteomes" id="UP000008867"/>
    </source>
</evidence>
<dbReference type="PROSITE" id="PS50048">
    <property type="entry name" value="ZN2_CY6_FUNGAL_2"/>
    <property type="match status" value="1"/>
</dbReference>
<dbReference type="AlphaFoldDB" id="E6ZUF7"/>
<dbReference type="PANTHER" id="PTHR37534">
    <property type="entry name" value="TRANSCRIPTIONAL ACTIVATOR PROTEIN UGA3"/>
    <property type="match status" value="1"/>
</dbReference>
<name>E6ZUF7_SPORE</name>
<feature type="domain" description="Zn(2)-C6 fungal-type" evidence="3">
    <location>
        <begin position="328"/>
        <end position="358"/>
    </location>
</feature>
<organism evidence="4 5">
    <name type="scientific">Sporisorium reilianum (strain SRZ2)</name>
    <name type="common">Maize head smut fungus</name>
    <dbReference type="NCBI Taxonomy" id="999809"/>
    <lineage>
        <taxon>Eukaryota</taxon>
        <taxon>Fungi</taxon>
        <taxon>Dikarya</taxon>
        <taxon>Basidiomycota</taxon>
        <taxon>Ustilaginomycotina</taxon>
        <taxon>Ustilaginomycetes</taxon>
        <taxon>Ustilaginales</taxon>
        <taxon>Ustilaginaceae</taxon>
        <taxon>Sporisorium</taxon>
    </lineage>
</organism>
<keyword evidence="5" id="KW-1185">Reference proteome</keyword>
<dbReference type="HOGENOM" id="CLU_024814_0_0_1"/>
<dbReference type="InterPro" id="IPR001138">
    <property type="entry name" value="Zn2Cys6_DnaBD"/>
</dbReference>